<evidence type="ECO:0000256" key="3">
    <source>
        <dbReference type="ARBA" id="ARBA00022448"/>
    </source>
</evidence>
<evidence type="ECO:0000256" key="6">
    <source>
        <dbReference type="ARBA" id="ARBA00022989"/>
    </source>
</evidence>
<feature type="transmembrane region" description="Helical" evidence="8">
    <location>
        <begin position="275"/>
        <end position="293"/>
    </location>
</feature>
<reference evidence="10" key="1">
    <citation type="journal article" date="2021" name="Mol. Ecol. Resour.">
        <title>Apolygus lucorum genome provides insights into omnivorousness and mesophyll feeding.</title>
        <authorList>
            <person name="Liu Y."/>
            <person name="Liu H."/>
            <person name="Wang H."/>
            <person name="Huang T."/>
            <person name="Liu B."/>
            <person name="Yang B."/>
            <person name="Yin L."/>
            <person name="Li B."/>
            <person name="Zhang Y."/>
            <person name="Zhang S."/>
            <person name="Jiang F."/>
            <person name="Zhang X."/>
            <person name="Ren Y."/>
            <person name="Wang B."/>
            <person name="Wang S."/>
            <person name="Lu Y."/>
            <person name="Wu K."/>
            <person name="Fan W."/>
            <person name="Wang G."/>
        </authorList>
    </citation>
    <scope>NUCLEOTIDE SEQUENCE</scope>
    <source>
        <strain evidence="10">12Hb</strain>
    </source>
</reference>
<dbReference type="EMBL" id="WIXP02000012">
    <property type="protein sequence ID" value="KAF6202473.1"/>
    <property type="molecule type" value="Genomic_DNA"/>
</dbReference>
<keyword evidence="4" id="KW-1003">Cell membrane</keyword>
<feature type="domain" description="ABC transmembrane type-2" evidence="9">
    <location>
        <begin position="216"/>
        <end position="464"/>
    </location>
</feature>
<evidence type="ECO:0000313" key="10">
    <source>
        <dbReference type="EMBL" id="KAF6202473.1"/>
    </source>
</evidence>
<feature type="transmembrane region" description="Helical" evidence="8">
    <location>
        <begin position="377"/>
        <end position="399"/>
    </location>
</feature>
<evidence type="ECO:0000256" key="4">
    <source>
        <dbReference type="ARBA" id="ARBA00022475"/>
    </source>
</evidence>
<dbReference type="PANTHER" id="PTHR30294">
    <property type="entry name" value="MEMBRANE COMPONENT OF ABC TRANSPORTER YHHJ-RELATED"/>
    <property type="match status" value="1"/>
</dbReference>
<dbReference type="InterPro" id="IPR047817">
    <property type="entry name" value="ABC2_TM_bact-type"/>
</dbReference>
<feature type="transmembrane region" description="Helical" evidence="8">
    <location>
        <begin position="439"/>
        <end position="461"/>
    </location>
</feature>
<keyword evidence="3" id="KW-0813">Transport</keyword>
<gene>
    <name evidence="10" type="ORF">GE061_004874</name>
</gene>
<evidence type="ECO:0000259" key="9">
    <source>
        <dbReference type="PROSITE" id="PS51012"/>
    </source>
</evidence>
<feature type="transmembrane region" description="Helical" evidence="8">
    <location>
        <begin position="313"/>
        <end position="339"/>
    </location>
</feature>
<evidence type="ECO:0000256" key="7">
    <source>
        <dbReference type="ARBA" id="ARBA00023136"/>
    </source>
</evidence>
<accession>A0A8S9X0K3</accession>
<dbReference type="InterPro" id="IPR013525">
    <property type="entry name" value="ABC2_TM"/>
</dbReference>
<organism evidence="10 11">
    <name type="scientific">Apolygus lucorum</name>
    <name type="common">Small green plant bug</name>
    <name type="synonym">Lygocoris lucorum</name>
    <dbReference type="NCBI Taxonomy" id="248454"/>
    <lineage>
        <taxon>Eukaryota</taxon>
        <taxon>Metazoa</taxon>
        <taxon>Ecdysozoa</taxon>
        <taxon>Arthropoda</taxon>
        <taxon>Hexapoda</taxon>
        <taxon>Insecta</taxon>
        <taxon>Pterygota</taxon>
        <taxon>Neoptera</taxon>
        <taxon>Paraneoptera</taxon>
        <taxon>Hemiptera</taxon>
        <taxon>Heteroptera</taxon>
        <taxon>Panheteroptera</taxon>
        <taxon>Cimicomorpha</taxon>
        <taxon>Miridae</taxon>
        <taxon>Mirini</taxon>
        <taxon>Apolygus</taxon>
    </lineage>
</organism>
<dbReference type="PANTHER" id="PTHR30294:SF38">
    <property type="entry name" value="TRANSPORT PERMEASE PROTEIN"/>
    <property type="match status" value="1"/>
</dbReference>
<comment type="similarity">
    <text evidence="2">Belongs to the ABC-2 integral membrane protein family.</text>
</comment>
<dbReference type="GO" id="GO:0140359">
    <property type="term" value="F:ABC-type transporter activity"/>
    <property type="evidence" value="ECO:0007669"/>
    <property type="project" value="InterPro"/>
</dbReference>
<proteinExistence type="inferred from homology"/>
<keyword evidence="6 8" id="KW-1133">Transmembrane helix</keyword>
<comment type="caution">
    <text evidence="10">The sequence shown here is derived from an EMBL/GenBank/DDBJ whole genome shotgun (WGS) entry which is preliminary data.</text>
</comment>
<evidence type="ECO:0000313" key="11">
    <source>
        <dbReference type="Proteomes" id="UP000466442"/>
    </source>
</evidence>
<dbReference type="OrthoDB" id="6623414at2759"/>
<dbReference type="Proteomes" id="UP000466442">
    <property type="component" value="Linkage Group LG12"/>
</dbReference>
<dbReference type="InterPro" id="IPR051449">
    <property type="entry name" value="ABC-2_transporter_component"/>
</dbReference>
<feature type="transmembrane region" description="Helical" evidence="8">
    <location>
        <begin position="87"/>
        <end position="108"/>
    </location>
</feature>
<keyword evidence="11" id="KW-1185">Reference proteome</keyword>
<evidence type="ECO:0000256" key="5">
    <source>
        <dbReference type="ARBA" id="ARBA00022692"/>
    </source>
</evidence>
<feature type="transmembrane region" description="Helical" evidence="8">
    <location>
        <begin position="351"/>
        <end position="371"/>
    </location>
</feature>
<dbReference type="Pfam" id="PF12698">
    <property type="entry name" value="ABC2_membrane_3"/>
    <property type="match status" value="1"/>
</dbReference>
<keyword evidence="7 8" id="KW-0472">Membrane</keyword>
<dbReference type="GO" id="GO:0005886">
    <property type="term" value="C:plasma membrane"/>
    <property type="evidence" value="ECO:0007669"/>
    <property type="project" value="UniProtKB-SubCell"/>
</dbReference>
<keyword evidence="5 8" id="KW-0812">Transmembrane</keyword>
<name>A0A8S9X0K3_APOLU</name>
<dbReference type="AlphaFoldDB" id="A0A8S9X0K3"/>
<comment type="subcellular location">
    <subcellularLocation>
        <location evidence="1">Cell membrane</location>
        <topology evidence="1">Multi-pass membrane protein</topology>
    </subcellularLocation>
</comment>
<evidence type="ECO:0000256" key="1">
    <source>
        <dbReference type="ARBA" id="ARBA00004651"/>
    </source>
</evidence>
<dbReference type="PROSITE" id="PS51012">
    <property type="entry name" value="ABC_TM2"/>
    <property type="match status" value="1"/>
</dbReference>
<sequence>MRNGKILAENDPATMMREHDASSLEEVFLKLCRQELILNDYGDEDLPEDDKFHSEKSEYRLFQSTSFKWDRVLAYSMKSFTWMKRNIALVLFTLLLPIVQCTLISLTVGEDPRGLKLGVVNDEVLDNDDTNGTECFSNTPLSREFLDILHGKGMIWVDYPSLEAAHLAARENNVWGVAYFNQNYSSFVFERLKKGQKASELAINGSEVIAWLDMSSQIIGKIVKQRIEETALELFFQVIKSCNFSTTPPGSLAKEQAVFGTLNLSFRQFMTPANAVLFTFYLPMMFTLGAMLMEKTSGLFERSLVAGLTLLEVAIGHIILQMTILIAQLVCMMIVLYCIFENHIVGSSIPWCILFLLFVGVCGMFYGLFVAALCDSFTTASCLAIGSYFPLFMLSGAIWPLEGMNPILRVVSTFFPVTSSVEAYRSISVRSWSIAYPAVYVSVISLTFWTLFFGVLTAVLVKWKTPKN</sequence>
<evidence type="ECO:0000256" key="8">
    <source>
        <dbReference type="SAM" id="Phobius"/>
    </source>
</evidence>
<evidence type="ECO:0000256" key="2">
    <source>
        <dbReference type="ARBA" id="ARBA00007783"/>
    </source>
</evidence>
<protein>
    <recommendedName>
        <fullName evidence="9">ABC transmembrane type-2 domain-containing protein</fullName>
    </recommendedName>
</protein>